<feature type="transmembrane region" description="Helical" evidence="7">
    <location>
        <begin position="12"/>
        <end position="30"/>
    </location>
</feature>
<dbReference type="OrthoDB" id="75720at2759"/>
<keyword evidence="3 7" id="KW-0812">Transmembrane</keyword>
<evidence type="ECO:0000313" key="9">
    <source>
        <dbReference type="Proteomes" id="UP000799437"/>
    </source>
</evidence>
<reference evidence="8" key="1">
    <citation type="journal article" date="2020" name="Stud. Mycol.">
        <title>101 Dothideomycetes genomes: a test case for predicting lifestyles and emergence of pathogens.</title>
        <authorList>
            <person name="Haridas S."/>
            <person name="Albert R."/>
            <person name="Binder M."/>
            <person name="Bloem J."/>
            <person name="Labutti K."/>
            <person name="Salamov A."/>
            <person name="Andreopoulos B."/>
            <person name="Baker S."/>
            <person name="Barry K."/>
            <person name="Bills G."/>
            <person name="Bluhm B."/>
            <person name="Cannon C."/>
            <person name="Castanera R."/>
            <person name="Culley D."/>
            <person name="Daum C."/>
            <person name="Ezra D."/>
            <person name="Gonzalez J."/>
            <person name="Henrissat B."/>
            <person name="Kuo A."/>
            <person name="Liang C."/>
            <person name="Lipzen A."/>
            <person name="Lutzoni F."/>
            <person name="Magnuson J."/>
            <person name="Mondo S."/>
            <person name="Nolan M."/>
            <person name="Ohm R."/>
            <person name="Pangilinan J."/>
            <person name="Park H.-J."/>
            <person name="Ramirez L."/>
            <person name="Alfaro M."/>
            <person name="Sun H."/>
            <person name="Tritt A."/>
            <person name="Yoshinaga Y."/>
            <person name="Zwiers L.-H."/>
            <person name="Turgeon B."/>
            <person name="Goodwin S."/>
            <person name="Spatafora J."/>
            <person name="Crous P."/>
            <person name="Grigoriev I."/>
        </authorList>
    </citation>
    <scope>NUCLEOTIDE SEQUENCE</scope>
    <source>
        <strain evidence="8">CBS 121739</strain>
    </source>
</reference>
<keyword evidence="5 7" id="KW-1133">Transmembrane helix</keyword>
<dbReference type="GO" id="GO:0015184">
    <property type="term" value="F:L-cystine transmembrane transporter activity"/>
    <property type="evidence" value="ECO:0007669"/>
    <property type="project" value="TreeGrafter"/>
</dbReference>
<dbReference type="InterPro" id="IPR006603">
    <property type="entry name" value="PQ-loop_rpt"/>
</dbReference>
<proteinExistence type="predicted"/>
<feature type="transmembrane region" description="Helical" evidence="7">
    <location>
        <begin position="239"/>
        <end position="258"/>
    </location>
</feature>
<dbReference type="SMART" id="SM00679">
    <property type="entry name" value="CTNS"/>
    <property type="match status" value="2"/>
</dbReference>
<evidence type="ECO:0000256" key="3">
    <source>
        <dbReference type="ARBA" id="ARBA00022692"/>
    </source>
</evidence>
<comment type="subcellular location">
    <subcellularLocation>
        <location evidence="1">Endomembrane system</location>
        <topology evidence="1">Multi-pass membrane protein</topology>
    </subcellularLocation>
</comment>
<evidence type="ECO:0000256" key="5">
    <source>
        <dbReference type="ARBA" id="ARBA00022989"/>
    </source>
</evidence>
<gene>
    <name evidence="8" type="ORF">EJ05DRAFT_426204</name>
</gene>
<dbReference type="GeneID" id="54482554"/>
<dbReference type="InterPro" id="IPR005282">
    <property type="entry name" value="LC_transporter"/>
</dbReference>
<keyword evidence="2" id="KW-0813">Transport</keyword>
<organism evidence="8 9">
    <name type="scientific">Pseudovirgaria hyperparasitica</name>
    <dbReference type="NCBI Taxonomy" id="470096"/>
    <lineage>
        <taxon>Eukaryota</taxon>
        <taxon>Fungi</taxon>
        <taxon>Dikarya</taxon>
        <taxon>Ascomycota</taxon>
        <taxon>Pezizomycotina</taxon>
        <taxon>Dothideomycetes</taxon>
        <taxon>Dothideomycetes incertae sedis</taxon>
        <taxon>Acrospermales</taxon>
        <taxon>Acrospermaceae</taxon>
        <taxon>Pseudovirgaria</taxon>
    </lineage>
</organism>
<dbReference type="GO" id="GO:0012505">
    <property type="term" value="C:endomembrane system"/>
    <property type="evidence" value="ECO:0007669"/>
    <property type="project" value="UniProtKB-SubCell"/>
</dbReference>
<keyword evidence="4" id="KW-0677">Repeat</keyword>
<evidence type="ECO:0000256" key="4">
    <source>
        <dbReference type="ARBA" id="ARBA00022737"/>
    </source>
</evidence>
<dbReference type="PANTHER" id="PTHR13131:SF5">
    <property type="entry name" value="CYSTINOSIN"/>
    <property type="match status" value="1"/>
</dbReference>
<protein>
    <submittedName>
        <fullName evidence="8">L-cystine transporter-like protein</fullName>
    </submittedName>
</protein>
<feature type="transmembrane region" description="Helical" evidence="7">
    <location>
        <begin position="197"/>
        <end position="219"/>
    </location>
</feature>
<evidence type="ECO:0000256" key="2">
    <source>
        <dbReference type="ARBA" id="ARBA00022448"/>
    </source>
</evidence>
<dbReference type="Proteomes" id="UP000799437">
    <property type="component" value="Unassembled WGS sequence"/>
</dbReference>
<keyword evidence="6 7" id="KW-0472">Membrane</keyword>
<dbReference type="EMBL" id="ML996575">
    <property type="protein sequence ID" value="KAF2756533.1"/>
    <property type="molecule type" value="Genomic_DNA"/>
</dbReference>
<keyword evidence="9" id="KW-1185">Reference proteome</keyword>
<evidence type="ECO:0000256" key="6">
    <source>
        <dbReference type="ARBA" id="ARBA00023136"/>
    </source>
</evidence>
<name>A0A6A6W1V7_9PEZI</name>
<feature type="non-terminal residue" evidence="8">
    <location>
        <position position="259"/>
    </location>
</feature>
<dbReference type="AlphaFoldDB" id="A0A6A6W1V7"/>
<dbReference type="PANTHER" id="PTHR13131">
    <property type="entry name" value="CYSTINOSIN"/>
    <property type="match status" value="1"/>
</dbReference>
<feature type="transmembrane region" description="Helical" evidence="7">
    <location>
        <begin position="129"/>
        <end position="150"/>
    </location>
</feature>
<evidence type="ECO:0000313" key="8">
    <source>
        <dbReference type="EMBL" id="KAF2756533.1"/>
    </source>
</evidence>
<dbReference type="Gene3D" id="1.20.1280.290">
    <property type="match status" value="2"/>
</dbReference>
<evidence type="ECO:0000256" key="1">
    <source>
        <dbReference type="ARBA" id="ARBA00004127"/>
    </source>
</evidence>
<sequence length="259" mass="29195">MSDSELRLFAQAVSRVLGWIYFVSWSFSFYPQPILNWQRKTTSGFAIDYPTLNILGFTSYTISTASFLYNPTIRQQYAYRNPLEPIPTVRFNDFLFALHGAIMCLVAYSQFFPRLWGFKESDRQKASRVAVGIVIGCLAGVGIVIAIVLIKGKDFGEDPSGWAWIEVMYAISYVKLIATVVKYVPQCYMNFRRKSTVGFHMAGIWADFIGGVLSIGQLLIDASLESDWSGITGNPAKFLLANITIVFDLVFLVQHLVLY</sequence>
<dbReference type="GO" id="GO:0000324">
    <property type="term" value="C:fungal-type vacuole"/>
    <property type="evidence" value="ECO:0007669"/>
    <property type="project" value="TreeGrafter"/>
</dbReference>
<feature type="transmembrane region" description="Helical" evidence="7">
    <location>
        <begin position="89"/>
        <end position="108"/>
    </location>
</feature>
<evidence type="ECO:0000256" key="7">
    <source>
        <dbReference type="SAM" id="Phobius"/>
    </source>
</evidence>
<feature type="transmembrane region" description="Helical" evidence="7">
    <location>
        <begin position="162"/>
        <end position="185"/>
    </location>
</feature>
<dbReference type="Pfam" id="PF04193">
    <property type="entry name" value="PQ-loop"/>
    <property type="match status" value="2"/>
</dbReference>
<dbReference type="GO" id="GO:0005774">
    <property type="term" value="C:vacuolar membrane"/>
    <property type="evidence" value="ECO:0007669"/>
    <property type="project" value="TreeGrafter"/>
</dbReference>
<accession>A0A6A6W1V7</accession>
<dbReference type="RefSeq" id="XP_033598984.1">
    <property type="nucleotide sequence ID" value="XM_033741500.1"/>
</dbReference>